<feature type="region of interest" description="Disordered" evidence="5">
    <location>
        <begin position="579"/>
        <end position="598"/>
    </location>
</feature>
<organism evidence="9 10">
    <name type="scientific">Paenibacillus albidus</name>
    <dbReference type="NCBI Taxonomy" id="2041023"/>
    <lineage>
        <taxon>Bacteria</taxon>
        <taxon>Bacillati</taxon>
        <taxon>Bacillota</taxon>
        <taxon>Bacilli</taxon>
        <taxon>Bacillales</taxon>
        <taxon>Paenibacillaceae</taxon>
        <taxon>Paenibacillus</taxon>
    </lineage>
</organism>
<feature type="signal peptide" evidence="6">
    <location>
        <begin position="1"/>
        <end position="36"/>
    </location>
</feature>
<dbReference type="InterPro" id="IPR037524">
    <property type="entry name" value="PA14/GLEYA"/>
</dbReference>
<evidence type="ECO:0000256" key="6">
    <source>
        <dbReference type="SAM" id="SignalP"/>
    </source>
</evidence>
<dbReference type="PROSITE" id="PS51820">
    <property type="entry name" value="PA14"/>
    <property type="match status" value="2"/>
</dbReference>
<dbReference type="InterPro" id="IPR011658">
    <property type="entry name" value="PA14_dom"/>
</dbReference>
<reference evidence="9" key="1">
    <citation type="journal article" date="2014" name="Int. J. Syst. Evol. Microbiol.">
        <title>Complete genome sequence of Corynebacterium casei LMG S-19264T (=DSM 44701T), isolated from a smear-ripened cheese.</title>
        <authorList>
            <consortium name="US DOE Joint Genome Institute (JGI-PGF)"/>
            <person name="Walter F."/>
            <person name="Albersmeier A."/>
            <person name="Kalinowski J."/>
            <person name="Ruckert C."/>
        </authorList>
    </citation>
    <scope>NUCLEOTIDE SEQUENCE</scope>
    <source>
        <strain evidence="9">CGMCC 1.16134</strain>
    </source>
</reference>
<evidence type="ECO:0000256" key="3">
    <source>
        <dbReference type="ARBA" id="ARBA00023295"/>
    </source>
</evidence>
<dbReference type="PANTHER" id="PTHR40079:SF4">
    <property type="entry name" value="GH26 DOMAIN-CONTAINING PROTEIN-RELATED"/>
    <property type="match status" value="1"/>
</dbReference>
<dbReference type="InterPro" id="IPR017853">
    <property type="entry name" value="GH"/>
</dbReference>
<keyword evidence="3 4" id="KW-0326">Glycosidase</keyword>
<dbReference type="SMART" id="SM00758">
    <property type="entry name" value="PA14"/>
    <property type="match status" value="2"/>
</dbReference>
<feature type="domain" description="GH26" evidence="7">
    <location>
        <begin position="50"/>
        <end position="343"/>
    </location>
</feature>
<dbReference type="SUPFAM" id="SSF51445">
    <property type="entry name" value="(Trans)glycosidases"/>
    <property type="match status" value="1"/>
</dbReference>
<keyword evidence="10" id="KW-1185">Reference proteome</keyword>
<keyword evidence="6" id="KW-0732">Signal</keyword>
<evidence type="ECO:0000256" key="1">
    <source>
        <dbReference type="ARBA" id="ARBA00007754"/>
    </source>
</evidence>
<proteinExistence type="inferred from homology"/>
<protein>
    <recommendedName>
        <fullName evidence="11">Glycosyl hydrolase</fullName>
    </recommendedName>
</protein>
<feature type="active site" description="Proton donor" evidence="4">
    <location>
        <position position="201"/>
    </location>
</feature>
<dbReference type="Gene3D" id="3.20.20.80">
    <property type="entry name" value="Glycosidases"/>
    <property type="match status" value="1"/>
</dbReference>
<comment type="caution">
    <text evidence="9">The sequence shown here is derived from an EMBL/GenBank/DDBJ whole genome shotgun (WGS) entry which is preliminary data.</text>
</comment>
<gene>
    <name evidence="9" type="ORF">GCM10010912_30740</name>
</gene>
<evidence type="ECO:0000256" key="2">
    <source>
        <dbReference type="ARBA" id="ARBA00022801"/>
    </source>
</evidence>
<dbReference type="EMBL" id="BMKR01000011">
    <property type="protein sequence ID" value="GGF83470.1"/>
    <property type="molecule type" value="Genomic_DNA"/>
</dbReference>
<evidence type="ECO:0000259" key="7">
    <source>
        <dbReference type="PROSITE" id="PS51764"/>
    </source>
</evidence>
<keyword evidence="2 4" id="KW-0378">Hydrolase</keyword>
<dbReference type="PROSITE" id="PS51764">
    <property type="entry name" value="GH26"/>
    <property type="match status" value="1"/>
</dbReference>
<dbReference type="GO" id="GO:0016985">
    <property type="term" value="F:mannan endo-1,4-beta-mannosidase activity"/>
    <property type="evidence" value="ECO:0007669"/>
    <property type="project" value="InterPro"/>
</dbReference>
<dbReference type="InterPro" id="IPR000805">
    <property type="entry name" value="Glyco_hydro_26"/>
</dbReference>
<dbReference type="Gene3D" id="3.90.182.10">
    <property type="entry name" value="Toxin - Anthrax Protective Antigen,domain 1"/>
    <property type="match status" value="2"/>
</dbReference>
<dbReference type="GO" id="GO:0006080">
    <property type="term" value="P:substituted mannan metabolic process"/>
    <property type="evidence" value="ECO:0007669"/>
    <property type="project" value="InterPro"/>
</dbReference>
<feature type="region of interest" description="Disordered" evidence="5">
    <location>
        <begin position="351"/>
        <end position="405"/>
    </location>
</feature>
<dbReference type="Pfam" id="PF02156">
    <property type="entry name" value="Glyco_hydro_26"/>
    <property type="match status" value="1"/>
</dbReference>
<feature type="chain" id="PRO_5037640846" description="Glycosyl hydrolase" evidence="6">
    <location>
        <begin position="37"/>
        <end position="778"/>
    </location>
</feature>
<dbReference type="Proteomes" id="UP000637643">
    <property type="component" value="Unassembled WGS sequence"/>
</dbReference>
<feature type="domain" description="PA14" evidence="8">
    <location>
        <begin position="635"/>
        <end position="774"/>
    </location>
</feature>
<comment type="similarity">
    <text evidence="1 4">Belongs to the glycosyl hydrolase 26 family.</text>
</comment>
<feature type="compositionally biased region" description="Low complexity" evidence="5">
    <location>
        <begin position="375"/>
        <end position="394"/>
    </location>
</feature>
<accession>A0A917FGL6</accession>
<dbReference type="PANTHER" id="PTHR40079">
    <property type="entry name" value="MANNAN ENDO-1,4-BETA-MANNOSIDASE E-RELATED"/>
    <property type="match status" value="1"/>
</dbReference>
<dbReference type="PRINTS" id="PR00739">
    <property type="entry name" value="GLHYDRLASE26"/>
</dbReference>
<dbReference type="RefSeq" id="WP_229696172.1">
    <property type="nucleotide sequence ID" value="NZ_BMKR01000011.1"/>
</dbReference>
<name>A0A917FGL6_9BACL</name>
<feature type="compositionally biased region" description="Low complexity" evidence="5">
    <location>
        <begin position="351"/>
        <end position="361"/>
    </location>
</feature>
<feature type="compositionally biased region" description="Pro residues" evidence="5">
    <location>
        <begin position="362"/>
        <end position="374"/>
    </location>
</feature>
<evidence type="ECO:0000313" key="9">
    <source>
        <dbReference type="EMBL" id="GGF83470.1"/>
    </source>
</evidence>
<evidence type="ECO:0000256" key="4">
    <source>
        <dbReference type="PROSITE-ProRule" id="PRU01100"/>
    </source>
</evidence>
<sequence length="778" mass="85500">MKAYRTYRLLCMCLSFVLLLTAIPLGMGLAPSTAGAASGTDAPVNARASAEAAELLEYLYSISGKATIAGQHDYLESPDEFNNKLKATSGKYAALHGYELGAISGQSSAAVAWYRQNVVNSAIKWSNNGGMVTMTYHANLPGTSYDWSNVSRSLSQTEFNKYVTPGTVQYNHLIAELDKVAVSLKSLRDAGVPVLWRPYHEMNGNWFWWGKKNNFSTLWNIMYDRFVNVHQLNNLLWVWSPNAPNAWADPYALTYPGADKVDILAADIYENDYRQSYYDSLVSLAGNKPIAIGENGEMPDPNKVLQKQNRWVYMMNWGKMLYENNSNTTIKNFMNSDVTLTREDYKSGVIPSAAPTVKPAPTVTPTPTPTPIVTPTPTAKPTAIPTTTPVVSKPTPSPTPDDNNGIELPLVNGLKGEYYSNAKLSGAAAVTRKDNAIDFNWRQGTPDPALGVNYFSVRWSGKIKPLYTETYNIYTTSDDGIRVWVNGQPVIDSWAKQSGTERMGSIALKGGQLADIKVEYYENEGDARVRLLWESSSQVKSMVPSSALFLNPLSASEDAAALPVVEITEPTAAPTAVNEATPVPTATPAATNEATPVPVPTPTAAIEITPSPDVTSVPMPEPLPEIIVEPADPQPVLNGLQAEYFNNMQLSGEPEVRRTDAQLDFNWRLTSPDESKLGADFFSVRWSGRIKPLYSETYQIYTTSDDGIRVWIDGNLIIDSWVKQSGTERQGSISLDAGQLYDIKVEYYENQGDARARLMWESPSQLKETVPGSALFLP</sequence>
<feature type="compositionally biased region" description="Low complexity" evidence="5">
    <location>
        <begin position="579"/>
        <end position="596"/>
    </location>
</feature>
<dbReference type="InterPro" id="IPR022790">
    <property type="entry name" value="GH26_dom"/>
</dbReference>
<feature type="domain" description="PA14" evidence="8">
    <location>
        <begin position="409"/>
        <end position="547"/>
    </location>
</feature>
<evidence type="ECO:0000259" key="8">
    <source>
        <dbReference type="PROSITE" id="PS51820"/>
    </source>
</evidence>
<reference evidence="9" key="2">
    <citation type="submission" date="2020-09" db="EMBL/GenBank/DDBJ databases">
        <authorList>
            <person name="Sun Q."/>
            <person name="Zhou Y."/>
        </authorList>
    </citation>
    <scope>NUCLEOTIDE SEQUENCE</scope>
    <source>
        <strain evidence="9">CGMCC 1.16134</strain>
    </source>
</reference>
<feature type="active site" description="Nucleophile" evidence="4">
    <location>
        <position position="294"/>
    </location>
</feature>
<evidence type="ECO:0000256" key="5">
    <source>
        <dbReference type="SAM" id="MobiDB-lite"/>
    </source>
</evidence>
<dbReference type="AlphaFoldDB" id="A0A917FGL6"/>
<dbReference type="Pfam" id="PF07691">
    <property type="entry name" value="PA14"/>
    <property type="match status" value="2"/>
</dbReference>
<evidence type="ECO:0008006" key="11">
    <source>
        <dbReference type="Google" id="ProtNLM"/>
    </source>
</evidence>
<dbReference type="SUPFAM" id="SSF56988">
    <property type="entry name" value="Anthrax protective antigen"/>
    <property type="match status" value="2"/>
</dbReference>
<evidence type="ECO:0000313" key="10">
    <source>
        <dbReference type="Proteomes" id="UP000637643"/>
    </source>
</evidence>